<feature type="non-terminal residue" evidence="2">
    <location>
        <position position="1"/>
    </location>
</feature>
<proteinExistence type="predicted"/>
<dbReference type="EMBL" id="CAXKWB010000572">
    <property type="protein sequence ID" value="CAL4061260.1"/>
    <property type="molecule type" value="Genomic_DNA"/>
</dbReference>
<sequence length="235" mass="27161">IAQSIENVYSQEKNSERAEIFSKLVDYLTFAEANENNYIKLDNLCDQFSSQSDSKKKKVFYDVIIMCQSELCGIFATNNLFELTSRQRNAFIINLHTHKDPGPQLLGELTNMDRKLKERNWPHYETDMLKFKFAFSSMVWQRCQEHPTSCYEDTGRVMSFISKDIDNYCEDKLSSLALNKAVQTLKMLGNAGQIDAIKKVPESCYKNKVLPTDVRIAAFELNRRNGCPNYKLAMM</sequence>
<keyword evidence="3" id="KW-1185">Reference proteome</keyword>
<feature type="non-terminal residue" evidence="2">
    <location>
        <position position="235"/>
    </location>
</feature>
<dbReference type="Gene3D" id="1.25.10.20">
    <property type="entry name" value="Vitellinogen, superhelical"/>
    <property type="match status" value="1"/>
</dbReference>
<dbReference type="Pfam" id="PF01347">
    <property type="entry name" value="Vitellogenin_N"/>
    <property type="match status" value="1"/>
</dbReference>
<feature type="domain" description="Vitellogenin" evidence="1">
    <location>
        <begin position="1"/>
        <end position="218"/>
    </location>
</feature>
<dbReference type="InterPro" id="IPR011030">
    <property type="entry name" value="Lipovitellin_superhlx_dom"/>
</dbReference>
<evidence type="ECO:0000313" key="3">
    <source>
        <dbReference type="Proteomes" id="UP001497623"/>
    </source>
</evidence>
<name>A0AAV2PQS5_MEGNR</name>
<comment type="caution">
    <text evidence="2">The sequence shown here is derived from an EMBL/GenBank/DDBJ whole genome shotgun (WGS) entry which is preliminary data.</text>
</comment>
<reference evidence="2 3" key="1">
    <citation type="submission" date="2024-05" db="EMBL/GenBank/DDBJ databases">
        <authorList>
            <person name="Wallberg A."/>
        </authorList>
    </citation>
    <scope>NUCLEOTIDE SEQUENCE [LARGE SCALE GENOMIC DNA]</scope>
</reference>
<dbReference type="GO" id="GO:0005319">
    <property type="term" value="F:lipid transporter activity"/>
    <property type="evidence" value="ECO:0007669"/>
    <property type="project" value="InterPro"/>
</dbReference>
<evidence type="ECO:0000259" key="1">
    <source>
        <dbReference type="Pfam" id="PF01347"/>
    </source>
</evidence>
<organism evidence="2 3">
    <name type="scientific">Meganyctiphanes norvegica</name>
    <name type="common">Northern krill</name>
    <name type="synonym">Thysanopoda norvegica</name>
    <dbReference type="NCBI Taxonomy" id="48144"/>
    <lineage>
        <taxon>Eukaryota</taxon>
        <taxon>Metazoa</taxon>
        <taxon>Ecdysozoa</taxon>
        <taxon>Arthropoda</taxon>
        <taxon>Crustacea</taxon>
        <taxon>Multicrustacea</taxon>
        <taxon>Malacostraca</taxon>
        <taxon>Eumalacostraca</taxon>
        <taxon>Eucarida</taxon>
        <taxon>Euphausiacea</taxon>
        <taxon>Euphausiidae</taxon>
        <taxon>Meganyctiphanes</taxon>
    </lineage>
</organism>
<evidence type="ECO:0000313" key="2">
    <source>
        <dbReference type="EMBL" id="CAL4061260.1"/>
    </source>
</evidence>
<dbReference type="InterPro" id="IPR001747">
    <property type="entry name" value="Vitellogenin_N"/>
</dbReference>
<dbReference type="Proteomes" id="UP001497623">
    <property type="component" value="Unassembled WGS sequence"/>
</dbReference>
<protein>
    <recommendedName>
        <fullName evidence="1">Vitellogenin domain-containing protein</fullName>
    </recommendedName>
</protein>
<dbReference type="AlphaFoldDB" id="A0AAV2PQS5"/>
<gene>
    <name evidence="2" type="ORF">MNOR_LOCUS2010</name>
</gene>
<accession>A0AAV2PQS5</accession>